<name>A0ABR7R7J8_9PROT</name>
<gene>
    <name evidence="2" type="ORF">IBL25_12425</name>
</gene>
<keyword evidence="3" id="KW-1185">Reference proteome</keyword>
<feature type="chain" id="PRO_5046266444" evidence="1">
    <location>
        <begin position="22"/>
        <end position="404"/>
    </location>
</feature>
<accession>A0ABR7R7J8</accession>
<feature type="signal peptide" evidence="1">
    <location>
        <begin position="1"/>
        <end position="21"/>
    </location>
</feature>
<evidence type="ECO:0000313" key="2">
    <source>
        <dbReference type="EMBL" id="MBC9177745.1"/>
    </source>
</evidence>
<dbReference type="RefSeq" id="WP_187778863.1">
    <property type="nucleotide sequence ID" value="NZ_JACTUZ010000048.1"/>
</dbReference>
<sequence length="404" mass="44585">MRLLAILTLCAGLCSGLGQTAAQESSRTLVLDTSPSKRSFEAIVAAWTSRADRLSPAVLRRRITELYEFDARDAVTLSGRLRSASVACNFPGAGQCRTAVESSLVDLKVAQSPYRRVTATEATFLYGDWLRSLNDVYVPIAGVIRIPYLVYNRPGPVPGERAPGSFTRLGLALVPTSEVQNGDTAFNAILDLVRSGEIFQCRRAQGVCHQLWTLKSADQGQTDSDLYAVCKLAWSGTVTGEIPFDCVPIASREGDGRRVLGILEYLEPYEQGGTDLVGAISFEKSLSERDLREIISAAAAAIEMPPPSGEMSARRLFTKSPAARAPGSSVWTKRELLITYRKSLGEEEWYVDLHMSTAFGLFQGSSHLRYGEEEEDRREAERFLQKMRQICQARQVETRCRVIT</sequence>
<keyword evidence="1" id="KW-0732">Signal</keyword>
<reference evidence="2 3" key="1">
    <citation type="journal article" date="2009" name="Int. J. Syst. Evol. Microbiol.">
        <title>Transfer of Teichococcus ludipueritiae and Muricoccus roseus to the genus Roseomonas, as Roseomonas ludipueritiae comb. nov. and Roseomonas rosea comb. nov., respectively, and emended description of the genus Roseomonas.</title>
        <authorList>
            <person name="Sanchez-Porro C."/>
            <person name="Gallego V."/>
            <person name="Busse H.J."/>
            <person name="Kampfer P."/>
            <person name="Ventosa A."/>
        </authorList>
    </citation>
    <scope>NUCLEOTIDE SEQUENCE [LARGE SCALE GENOMIC DNA]</scope>
    <source>
        <strain evidence="2 3">DSM 14915</strain>
    </source>
</reference>
<protein>
    <submittedName>
        <fullName evidence="2">Uncharacterized protein</fullName>
    </submittedName>
</protein>
<proteinExistence type="predicted"/>
<evidence type="ECO:0000256" key="1">
    <source>
        <dbReference type="SAM" id="SignalP"/>
    </source>
</evidence>
<dbReference type="EMBL" id="JACTUZ010000048">
    <property type="protein sequence ID" value="MBC9177745.1"/>
    <property type="molecule type" value="Genomic_DNA"/>
</dbReference>
<organism evidence="2 3">
    <name type="scientific">Pseudoroseomonas ludipueritiae</name>
    <dbReference type="NCBI Taxonomy" id="198093"/>
    <lineage>
        <taxon>Bacteria</taxon>
        <taxon>Pseudomonadati</taxon>
        <taxon>Pseudomonadota</taxon>
        <taxon>Alphaproteobacteria</taxon>
        <taxon>Acetobacterales</taxon>
        <taxon>Acetobacteraceae</taxon>
        <taxon>Pseudoroseomonas</taxon>
    </lineage>
</organism>
<comment type="caution">
    <text evidence="2">The sequence shown here is derived from an EMBL/GenBank/DDBJ whole genome shotgun (WGS) entry which is preliminary data.</text>
</comment>
<evidence type="ECO:0000313" key="3">
    <source>
        <dbReference type="Proteomes" id="UP000603940"/>
    </source>
</evidence>
<dbReference type="Proteomes" id="UP000603940">
    <property type="component" value="Unassembled WGS sequence"/>
</dbReference>